<dbReference type="OrthoDB" id="191139at2759"/>
<comment type="caution">
    <text evidence="5">The sequence shown here is derived from an EMBL/GenBank/DDBJ whole genome shotgun (WGS) entry which is preliminary data.</text>
</comment>
<keyword evidence="3" id="KW-0560">Oxidoreductase</keyword>
<gene>
    <name evidence="5" type="ORF">D0868_06099</name>
    <name evidence="4" type="ORF">D0869_06414</name>
</gene>
<dbReference type="EMBL" id="QWIJ01000472">
    <property type="protein sequence ID" value="RMX81965.1"/>
    <property type="molecule type" value="Genomic_DNA"/>
</dbReference>
<dbReference type="GO" id="GO:0016491">
    <property type="term" value="F:oxidoreductase activity"/>
    <property type="evidence" value="ECO:0007669"/>
    <property type="project" value="UniProtKB-KW"/>
</dbReference>
<evidence type="ECO:0008006" key="8">
    <source>
        <dbReference type="Google" id="ProtNLM"/>
    </source>
</evidence>
<comment type="similarity">
    <text evidence="1">Belongs to the short-chain dehydrogenases/reductases (SDR) family.</text>
</comment>
<evidence type="ECO:0000313" key="5">
    <source>
        <dbReference type="EMBL" id="RMY06013.1"/>
    </source>
</evidence>
<name>A0A3M6YSN0_HORWE</name>
<dbReference type="InterPro" id="IPR002347">
    <property type="entry name" value="SDR_fam"/>
</dbReference>
<evidence type="ECO:0000313" key="6">
    <source>
        <dbReference type="Proteomes" id="UP000281245"/>
    </source>
</evidence>
<reference evidence="6 7" key="1">
    <citation type="journal article" date="2018" name="BMC Genomics">
        <title>Genomic evidence for intraspecific hybridization in a clonal and extremely halotolerant yeast.</title>
        <authorList>
            <person name="Gostincar C."/>
            <person name="Stajich J.E."/>
            <person name="Zupancic J."/>
            <person name="Zalar P."/>
            <person name="Gunde-Cimerman N."/>
        </authorList>
    </citation>
    <scope>NUCLEOTIDE SEQUENCE [LARGE SCALE GENOMIC DNA]</scope>
    <source>
        <strain evidence="5 7">EXF-6654</strain>
        <strain evidence="4 6">EXF-6656</strain>
    </source>
</reference>
<dbReference type="AlphaFoldDB" id="A0A3M6YSN0"/>
<sequence length="307" mass="33512">MTKTFEPARDIPDLSGNAGLGAETIKKLAAHNPRRIYLCARSPAKAKGFTEQMKAELPSAIIEAVDFDLSSLASAKSAAASILRSTDRIDLLFLNAGVAGIAPALTQDGYEWQFGVNHLAHAQFVQVLMPLLVQSAQTSDQDPDVRIITVASEAAKVFVPKQGLVLDEMRGDMARWGGMARYGHSKLANVLFAKKLAQMYPCIRSMAVHPGMVRTENQSKADGAGWFMYLWKPLLAFTGLTVEEGAKTQLWAATASEAQPGKFYFPVGKEDDGGQHGNDVKMSDDLWRWTEKELALNGGIEWTEGRL</sequence>
<proteinExistence type="inferred from homology"/>
<dbReference type="Proteomes" id="UP000282582">
    <property type="component" value="Unassembled WGS sequence"/>
</dbReference>
<evidence type="ECO:0000256" key="3">
    <source>
        <dbReference type="ARBA" id="ARBA00023002"/>
    </source>
</evidence>
<protein>
    <recommendedName>
        <fullName evidence="8">Oxidoreductase</fullName>
    </recommendedName>
</protein>
<keyword evidence="2" id="KW-0521">NADP</keyword>
<evidence type="ECO:0000256" key="2">
    <source>
        <dbReference type="ARBA" id="ARBA00022857"/>
    </source>
</evidence>
<dbReference type="Gene3D" id="3.40.50.720">
    <property type="entry name" value="NAD(P)-binding Rossmann-like Domain"/>
    <property type="match status" value="1"/>
</dbReference>
<dbReference type="SUPFAM" id="SSF51735">
    <property type="entry name" value="NAD(P)-binding Rossmann-fold domains"/>
    <property type="match status" value="1"/>
</dbReference>
<organism evidence="5 7">
    <name type="scientific">Hortaea werneckii</name>
    <name type="common">Black yeast</name>
    <name type="synonym">Cladosporium werneckii</name>
    <dbReference type="NCBI Taxonomy" id="91943"/>
    <lineage>
        <taxon>Eukaryota</taxon>
        <taxon>Fungi</taxon>
        <taxon>Dikarya</taxon>
        <taxon>Ascomycota</taxon>
        <taxon>Pezizomycotina</taxon>
        <taxon>Dothideomycetes</taxon>
        <taxon>Dothideomycetidae</taxon>
        <taxon>Mycosphaerellales</taxon>
        <taxon>Teratosphaeriaceae</taxon>
        <taxon>Hortaea</taxon>
    </lineage>
</organism>
<evidence type="ECO:0000313" key="4">
    <source>
        <dbReference type="EMBL" id="RMX81965.1"/>
    </source>
</evidence>
<dbReference type="PANTHER" id="PTHR24320">
    <property type="entry name" value="RETINOL DEHYDROGENASE"/>
    <property type="match status" value="1"/>
</dbReference>
<evidence type="ECO:0000313" key="7">
    <source>
        <dbReference type="Proteomes" id="UP000282582"/>
    </source>
</evidence>
<dbReference type="EMBL" id="QWIK01000448">
    <property type="protein sequence ID" value="RMY06013.1"/>
    <property type="molecule type" value="Genomic_DNA"/>
</dbReference>
<dbReference type="InterPro" id="IPR036291">
    <property type="entry name" value="NAD(P)-bd_dom_sf"/>
</dbReference>
<evidence type="ECO:0000256" key="1">
    <source>
        <dbReference type="ARBA" id="ARBA00006484"/>
    </source>
</evidence>
<dbReference type="Proteomes" id="UP000281245">
    <property type="component" value="Unassembled WGS sequence"/>
</dbReference>
<accession>A0A3M6YSN0</accession>
<dbReference type="Pfam" id="PF00106">
    <property type="entry name" value="adh_short"/>
    <property type="match status" value="1"/>
</dbReference>
<dbReference type="PANTHER" id="PTHR24320:SF282">
    <property type="entry name" value="WW DOMAIN-CONTAINING OXIDOREDUCTASE"/>
    <property type="match status" value="1"/>
</dbReference>